<keyword evidence="5" id="KW-1185">Reference proteome</keyword>
<dbReference type="InterPro" id="IPR021109">
    <property type="entry name" value="Peptidase_aspartic_dom_sf"/>
</dbReference>
<comment type="caution">
    <text evidence="4">The sequence shown here is derived from an EMBL/GenBank/DDBJ whole genome shotgun (WGS) entry which is preliminary data.</text>
</comment>
<dbReference type="RefSeq" id="WP_342298381.1">
    <property type="nucleotide sequence ID" value="NZ_JBCEVZ010000026.1"/>
</dbReference>
<dbReference type="InterPro" id="IPR001995">
    <property type="entry name" value="Peptidase_A2_cat"/>
</dbReference>
<dbReference type="Gene3D" id="2.40.70.10">
    <property type="entry name" value="Acid Proteases"/>
    <property type="match status" value="2"/>
</dbReference>
<evidence type="ECO:0000259" key="3">
    <source>
        <dbReference type="PROSITE" id="PS50175"/>
    </source>
</evidence>
<name>A0ABU9LW80_9BACT</name>
<accession>A0ABU9LW80</accession>
<feature type="signal peptide" evidence="2">
    <location>
        <begin position="1"/>
        <end position="17"/>
    </location>
</feature>
<keyword evidence="1 4" id="KW-0378">Hydrolase</keyword>
<dbReference type="EC" id="3.4.23.-" evidence="4"/>
<dbReference type="Proteomes" id="UP001479606">
    <property type="component" value="Unassembled WGS sequence"/>
</dbReference>
<feature type="chain" id="PRO_5045845771" evidence="2">
    <location>
        <begin position="18"/>
        <end position="298"/>
    </location>
</feature>
<dbReference type="PROSITE" id="PS50175">
    <property type="entry name" value="ASP_PROT_RETROV"/>
    <property type="match status" value="1"/>
</dbReference>
<reference evidence="4 5" key="1">
    <citation type="journal article" date="2018" name="Arch. Microbiol.">
        <title>Hymenobacter segetis sp. nov., isolated from soil.</title>
        <authorList>
            <person name="Ten L.N."/>
            <person name="Lim S.J."/>
            <person name="Kim B.O."/>
            <person name="Kang I.K."/>
            <person name="Jung H.Y."/>
        </authorList>
    </citation>
    <scope>NUCLEOTIDE SEQUENCE [LARGE SCALE GENOMIC DNA]</scope>
    <source>
        <strain evidence="4 5">S7-3-11</strain>
    </source>
</reference>
<dbReference type="InterPro" id="IPR034122">
    <property type="entry name" value="Retropepsin-like_bacterial"/>
</dbReference>
<gene>
    <name evidence="4" type="ORF">AAFH49_12005</name>
</gene>
<evidence type="ECO:0000313" key="5">
    <source>
        <dbReference type="Proteomes" id="UP001479606"/>
    </source>
</evidence>
<evidence type="ECO:0000256" key="2">
    <source>
        <dbReference type="SAM" id="SignalP"/>
    </source>
</evidence>
<proteinExistence type="predicted"/>
<organism evidence="4 5">
    <name type="scientific">Hymenobacter segetis</name>
    <dbReference type="NCBI Taxonomy" id="2025509"/>
    <lineage>
        <taxon>Bacteria</taxon>
        <taxon>Pseudomonadati</taxon>
        <taxon>Bacteroidota</taxon>
        <taxon>Cytophagia</taxon>
        <taxon>Cytophagales</taxon>
        <taxon>Hymenobacteraceae</taxon>
        <taxon>Hymenobacter</taxon>
    </lineage>
</organism>
<protein>
    <submittedName>
        <fullName evidence="4">Retropepsin-like aspartic protease</fullName>
        <ecNumber evidence="4">3.4.23.-</ecNumber>
    </submittedName>
</protein>
<dbReference type="SUPFAM" id="SSF50630">
    <property type="entry name" value="Acid proteases"/>
    <property type="match status" value="1"/>
</dbReference>
<keyword evidence="2" id="KW-0732">Signal</keyword>
<evidence type="ECO:0000256" key="1">
    <source>
        <dbReference type="ARBA" id="ARBA00022801"/>
    </source>
</evidence>
<dbReference type="GO" id="GO:0016787">
    <property type="term" value="F:hydrolase activity"/>
    <property type="evidence" value="ECO:0007669"/>
    <property type="project" value="UniProtKB-KW"/>
</dbReference>
<feature type="domain" description="Peptidase A2" evidence="3">
    <location>
        <begin position="47"/>
        <end position="62"/>
    </location>
</feature>
<dbReference type="EMBL" id="JBCEVZ010000026">
    <property type="protein sequence ID" value="MEL5994935.1"/>
    <property type="molecule type" value="Genomic_DNA"/>
</dbReference>
<evidence type="ECO:0000313" key="4">
    <source>
        <dbReference type="EMBL" id="MEL5994935.1"/>
    </source>
</evidence>
<dbReference type="CDD" id="cd05483">
    <property type="entry name" value="retropepsin_like_bacteria"/>
    <property type="match status" value="1"/>
</dbReference>
<sequence>MKTLIFCIMLIWPLMLAAQTKPIATIPFVLENNGIYIYCQVNAADSLKFLFDTGANGSVLSEAAATRIKLPRTGTTRNVGSNGTNTVGQSAGNVVRFGSLTKSDVLLAVIPYKGFNFDGVFGTDFMKGYVIEVDYHKKELRFYEPAGYHNDLSAYARCKLRFVDDYPTITSTIVANGRRYTGRFGLDTGADDVLTVAAPFGRKHGLPGRLPRIGTATSQGSDGSTYESAVVLAPEIRFGQKCFYRVPATLPQSTSGVNATEDKAGFWGNGFLKRFNAVWDFDRNYLYLKPNKNLYTEL</sequence>
<dbReference type="Pfam" id="PF13650">
    <property type="entry name" value="Asp_protease_2"/>
    <property type="match status" value="1"/>
</dbReference>